<feature type="compositionally biased region" description="Polar residues" evidence="1">
    <location>
        <begin position="36"/>
        <end position="58"/>
    </location>
</feature>
<evidence type="ECO:0000313" key="2">
    <source>
        <dbReference type="EMBL" id="KAK9105080.1"/>
    </source>
</evidence>
<proteinExistence type="predicted"/>
<dbReference type="AlphaFoldDB" id="A0AAP0F6Y2"/>
<dbReference type="EMBL" id="JBBNAG010000009">
    <property type="protein sequence ID" value="KAK9105080.1"/>
    <property type="molecule type" value="Genomic_DNA"/>
</dbReference>
<gene>
    <name evidence="2" type="ORF">Scep_021924</name>
</gene>
<dbReference type="Proteomes" id="UP001419268">
    <property type="component" value="Unassembled WGS sequence"/>
</dbReference>
<evidence type="ECO:0000313" key="3">
    <source>
        <dbReference type="Proteomes" id="UP001419268"/>
    </source>
</evidence>
<name>A0AAP0F6Y2_9MAGN</name>
<evidence type="ECO:0000256" key="1">
    <source>
        <dbReference type="SAM" id="MobiDB-lite"/>
    </source>
</evidence>
<organism evidence="2 3">
    <name type="scientific">Stephania cephalantha</name>
    <dbReference type="NCBI Taxonomy" id="152367"/>
    <lineage>
        <taxon>Eukaryota</taxon>
        <taxon>Viridiplantae</taxon>
        <taxon>Streptophyta</taxon>
        <taxon>Embryophyta</taxon>
        <taxon>Tracheophyta</taxon>
        <taxon>Spermatophyta</taxon>
        <taxon>Magnoliopsida</taxon>
        <taxon>Ranunculales</taxon>
        <taxon>Menispermaceae</taxon>
        <taxon>Menispermoideae</taxon>
        <taxon>Cissampelideae</taxon>
        <taxon>Stephania</taxon>
    </lineage>
</organism>
<protein>
    <submittedName>
        <fullName evidence="2">Uncharacterized protein</fullName>
    </submittedName>
</protein>
<comment type="caution">
    <text evidence="2">The sequence shown here is derived from an EMBL/GenBank/DDBJ whole genome shotgun (WGS) entry which is preliminary data.</text>
</comment>
<feature type="region of interest" description="Disordered" evidence="1">
    <location>
        <begin position="1"/>
        <end position="61"/>
    </location>
</feature>
<keyword evidence="3" id="KW-1185">Reference proteome</keyword>
<sequence>MTVHQISGFDELGSRSPRTETKKKNPPPNIHLVPSPKSSPNHLNKTLTIVPSPKSSRSIVPKIPKSRSIVPSKTPKSVSFFALNSRLSVSIPPLSRYLWSRRHSRVSPSRRGGLRHRLSTLSLSQSRRLLLGDGSLNILFMTDSSETPPTVNELYLHLHTVNHDGMTFIDTRSERFYAPDETSGGDPCYTDQSVDDKAVYLKAAGECPEGRVYGLGSLGRKKRRYARSWKIRDGLATEFKHSVAIPSLIFQEYMHESQTESETESETDFCIPSLIPFVISNGIRDGIHEFLISVSDSVSD</sequence>
<reference evidence="2 3" key="1">
    <citation type="submission" date="2024-01" db="EMBL/GenBank/DDBJ databases">
        <title>Genome assemblies of Stephania.</title>
        <authorList>
            <person name="Yang L."/>
        </authorList>
    </citation>
    <scope>NUCLEOTIDE SEQUENCE [LARGE SCALE GENOMIC DNA]</scope>
    <source>
        <strain evidence="2">JXDWG</strain>
        <tissue evidence="2">Leaf</tissue>
    </source>
</reference>
<accession>A0AAP0F6Y2</accession>